<feature type="region of interest" description="Disordered" evidence="1">
    <location>
        <begin position="179"/>
        <end position="213"/>
    </location>
</feature>
<feature type="compositionally biased region" description="Basic and acidic residues" evidence="1">
    <location>
        <begin position="184"/>
        <end position="206"/>
    </location>
</feature>
<reference evidence="3" key="1">
    <citation type="journal article" date="2019" name="Int. J. Syst. Evol. Microbiol.">
        <title>The Global Catalogue of Microorganisms (GCM) 10K type strain sequencing project: providing services to taxonomists for standard genome sequencing and annotation.</title>
        <authorList>
            <consortium name="The Broad Institute Genomics Platform"/>
            <consortium name="The Broad Institute Genome Sequencing Center for Infectious Disease"/>
            <person name="Wu L."/>
            <person name="Ma J."/>
        </authorList>
    </citation>
    <scope>NUCLEOTIDE SEQUENCE [LARGE SCALE GENOMIC DNA]</scope>
    <source>
        <strain evidence="3">JCM 17933</strain>
    </source>
</reference>
<protein>
    <recommendedName>
        <fullName evidence="4">Replication initiation protein</fullName>
    </recommendedName>
</protein>
<proteinExistence type="predicted"/>
<feature type="region of interest" description="Disordered" evidence="1">
    <location>
        <begin position="1"/>
        <end position="21"/>
    </location>
</feature>
<organism evidence="2 3">
    <name type="scientific">Actinoallomurus oryzae</name>
    <dbReference type="NCBI Taxonomy" id="502180"/>
    <lineage>
        <taxon>Bacteria</taxon>
        <taxon>Bacillati</taxon>
        <taxon>Actinomycetota</taxon>
        <taxon>Actinomycetes</taxon>
        <taxon>Streptosporangiales</taxon>
        <taxon>Thermomonosporaceae</taxon>
        <taxon>Actinoallomurus</taxon>
    </lineage>
</organism>
<comment type="caution">
    <text evidence="2">The sequence shown here is derived from an EMBL/GenBank/DDBJ whole genome shotgun (WGS) entry which is preliminary data.</text>
</comment>
<evidence type="ECO:0000256" key="1">
    <source>
        <dbReference type="SAM" id="MobiDB-lite"/>
    </source>
</evidence>
<dbReference type="RefSeq" id="WP_345456916.1">
    <property type="nucleotide sequence ID" value="NZ_BAABHF010000009.1"/>
</dbReference>
<dbReference type="EMBL" id="BAABHF010000009">
    <property type="protein sequence ID" value="GAA4483676.1"/>
    <property type="molecule type" value="Genomic_DNA"/>
</dbReference>
<gene>
    <name evidence="2" type="ORF">GCM10023191_005620</name>
</gene>
<dbReference type="Proteomes" id="UP001500503">
    <property type="component" value="Unassembled WGS sequence"/>
</dbReference>
<evidence type="ECO:0000313" key="2">
    <source>
        <dbReference type="EMBL" id="GAA4483676.1"/>
    </source>
</evidence>
<sequence length="575" mass="64413">MTDQTNPSASSWSSSAPGKVRPPLARDLVKAVAIDHGVCIRPVAMRRTDLTTGESQIINMPCGHTLASVCPPCAERKRKLRATQCREGWHLEEEPVIVRAHPDEEQRFWMEKRAEVQHQAEQTEAAGDDASQLRELLGEINAELTRTGVVGKIPTEKDDASQLRELLGEINAELTRTGVVGKIPTEKPDRPKRSTKRRQDVPDLPRRPVSSRTVGKVYTAPDGKTFRPSLFLTLTLDSYGRVKSDGTPVDPATYDYRRAARDALHFSKLVDRFVQNLRRFVGYDVQYFAAVEPQRRLAPHLHMAIRGTISRAELRQVAAATYTQVWWPSTDTVVYDGTRVPYWDPHQRAYLDPDTNQPLTSWETAVRALDDEEAEPLHVGRFGRQIDAKGVMAGSPDSDRCIGYITKYLVKDIAECHETETAAQADHADRLLEALRYEPCSPTCANWLRYGIQPKNPKPGLTPGYCKSKAHRREHLGYAGRRVLVSRKWSGKTMADHKADRKNWVLARLAEAGVSATGHPTEPGRYAWELAPPDHPDVPPVEQRLMAAIAERLEMRRQLDQATATADLSATQEAA</sequence>
<dbReference type="Pfam" id="PF20199">
    <property type="entry name" value="RepSA"/>
    <property type="match status" value="1"/>
</dbReference>
<keyword evidence="3" id="KW-1185">Reference proteome</keyword>
<evidence type="ECO:0000313" key="3">
    <source>
        <dbReference type="Proteomes" id="UP001500503"/>
    </source>
</evidence>
<evidence type="ECO:0008006" key="4">
    <source>
        <dbReference type="Google" id="ProtNLM"/>
    </source>
</evidence>
<accession>A0ABP8PBT3</accession>
<dbReference type="InterPro" id="IPR046828">
    <property type="entry name" value="RepSA"/>
</dbReference>
<name>A0ABP8PBT3_9ACTN</name>